<dbReference type="Pfam" id="PF25917">
    <property type="entry name" value="BSH_RND"/>
    <property type="match status" value="1"/>
</dbReference>
<dbReference type="Pfam" id="PF25954">
    <property type="entry name" value="Beta-barrel_RND_2"/>
    <property type="match status" value="1"/>
</dbReference>
<feature type="domain" description="CusB-like beta-barrel" evidence="7">
    <location>
        <begin position="254"/>
        <end position="329"/>
    </location>
</feature>
<comment type="similarity">
    <text evidence="2">Belongs to the membrane fusion protein (MFP) (TC 8.A.1) family.</text>
</comment>
<evidence type="ECO:0000256" key="5">
    <source>
        <dbReference type="SAM" id="MobiDB-lite"/>
    </source>
</evidence>
<comment type="subcellular location">
    <subcellularLocation>
        <location evidence="1">Cell envelope</location>
    </subcellularLocation>
</comment>
<evidence type="ECO:0000256" key="3">
    <source>
        <dbReference type="ARBA" id="ARBA00023054"/>
    </source>
</evidence>
<feature type="domain" description="Multidrug resistance protein MdtA-like barrel-sandwich hybrid" evidence="6">
    <location>
        <begin position="61"/>
        <end position="240"/>
    </location>
</feature>
<keyword evidence="9" id="KW-1185">Reference proteome</keyword>
<accession>A0A849K1C1</accession>
<dbReference type="InterPro" id="IPR058792">
    <property type="entry name" value="Beta-barrel_RND_2"/>
</dbReference>
<dbReference type="InterPro" id="IPR058625">
    <property type="entry name" value="MdtA-like_BSH"/>
</dbReference>
<evidence type="ECO:0000259" key="7">
    <source>
        <dbReference type="Pfam" id="PF25954"/>
    </source>
</evidence>
<evidence type="ECO:0000313" key="9">
    <source>
        <dbReference type="Proteomes" id="UP000552954"/>
    </source>
</evidence>
<evidence type="ECO:0000313" key="8">
    <source>
        <dbReference type="EMBL" id="NNU42312.1"/>
    </source>
</evidence>
<name>A0A849K1C1_9BURK</name>
<dbReference type="FunFam" id="2.40.30.170:FF:000010">
    <property type="entry name" value="Efflux RND transporter periplasmic adaptor subunit"/>
    <property type="match status" value="1"/>
</dbReference>
<dbReference type="EMBL" id="JABFCS010000001">
    <property type="protein sequence ID" value="NNU42312.1"/>
    <property type="molecule type" value="Genomic_DNA"/>
</dbReference>
<dbReference type="PANTHER" id="PTHR32347">
    <property type="entry name" value="EFFLUX SYSTEM COMPONENT YKNX-RELATED"/>
    <property type="match status" value="1"/>
</dbReference>
<feature type="region of interest" description="Disordered" evidence="5">
    <location>
        <begin position="357"/>
        <end position="382"/>
    </location>
</feature>
<dbReference type="InterPro" id="IPR050465">
    <property type="entry name" value="UPF0194_transport"/>
</dbReference>
<reference evidence="8 9" key="1">
    <citation type="submission" date="2020-05" db="EMBL/GenBank/DDBJ databases">
        <authorList>
            <person name="Khan S.A."/>
            <person name="Jeon C.O."/>
            <person name="Chun B.H."/>
        </authorList>
    </citation>
    <scope>NUCLEOTIDE SEQUENCE [LARGE SCALE GENOMIC DNA]</scope>
    <source>
        <strain evidence="8 9">B156</strain>
    </source>
</reference>
<dbReference type="AlphaFoldDB" id="A0A849K1C1"/>
<dbReference type="PANTHER" id="PTHR32347:SF14">
    <property type="entry name" value="EFFLUX SYSTEM COMPONENT YKNX-RELATED"/>
    <property type="match status" value="1"/>
</dbReference>
<evidence type="ECO:0000256" key="1">
    <source>
        <dbReference type="ARBA" id="ARBA00004196"/>
    </source>
</evidence>
<dbReference type="Gene3D" id="2.40.30.170">
    <property type="match status" value="1"/>
</dbReference>
<evidence type="ECO:0000256" key="2">
    <source>
        <dbReference type="ARBA" id="ARBA00009477"/>
    </source>
</evidence>
<dbReference type="GO" id="GO:0030313">
    <property type="term" value="C:cell envelope"/>
    <property type="evidence" value="ECO:0007669"/>
    <property type="project" value="UniProtKB-SubCell"/>
</dbReference>
<dbReference type="Proteomes" id="UP000552954">
    <property type="component" value="Unassembled WGS sequence"/>
</dbReference>
<sequence>MQKFTWKLGAAAALLLLAAGGGAWWWSQASTPAVSYRSAKIERGQLQASVSASGTVNPVTQVSVGTQVSGQIKELMVDFNSEVKAGQLIARIDPETFEYRMRQAQADLDAAQAAVLTAQANSAAARAGVSRARVDHAEALRDLERKKSLVEKQFISQTEAEKAQALVNTTRESVASADAQLGVAAAQVKSAQASVAQRQAALSQARVDLQRTQITSPVSGIVIKRAVERGQTVAASLQAPELFVIAQNLQDMQVEASIDESDVSRIRLGQRATFTVDAFPGQAFEGEIRQVRKAAQNVANVVTYVAVIGFSNSGGRLLPGMTANVRVVTDTREGVLKIPNAALRVRIAGVEPAQAPVDAAAPAGEQKARPQGRAADSPGRAVTRGRIHLLDAGGKPRAFNVRLGITDGTATELLVPAGAPEASELKEGATVVTGVIGASAPKAPIGPRMPF</sequence>
<evidence type="ECO:0000256" key="4">
    <source>
        <dbReference type="SAM" id="Coils"/>
    </source>
</evidence>
<comment type="caution">
    <text evidence="8">The sequence shown here is derived from an EMBL/GenBank/DDBJ whole genome shotgun (WGS) entry which is preliminary data.</text>
</comment>
<protein>
    <submittedName>
        <fullName evidence="8">Biotin/lipoyl-binding protein</fullName>
    </submittedName>
</protein>
<proteinExistence type="inferred from homology"/>
<dbReference type="RefSeq" id="WP_171556686.1">
    <property type="nucleotide sequence ID" value="NZ_JABFCS010000001.1"/>
</dbReference>
<keyword evidence="3 4" id="KW-0175">Coiled coil</keyword>
<evidence type="ECO:0000259" key="6">
    <source>
        <dbReference type="Pfam" id="PF25917"/>
    </source>
</evidence>
<organism evidence="8 9">
    <name type="scientific">Ramlibacter montanisoli</name>
    <dbReference type="NCBI Taxonomy" id="2732512"/>
    <lineage>
        <taxon>Bacteria</taxon>
        <taxon>Pseudomonadati</taxon>
        <taxon>Pseudomonadota</taxon>
        <taxon>Betaproteobacteria</taxon>
        <taxon>Burkholderiales</taxon>
        <taxon>Comamonadaceae</taxon>
        <taxon>Ramlibacter</taxon>
    </lineage>
</organism>
<dbReference type="SUPFAM" id="SSF111369">
    <property type="entry name" value="HlyD-like secretion proteins"/>
    <property type="match status" value="2"/>
</dbReference>
<gene>
    <name evidence="8" type="ORF">HK415_02765</name>
</gene>
<feature type="coiled-coil region" evidence="4">
    <location>
        <begin position="101"/>
        <end position="153"/>
    </location>
</feature>
<dbReference type="Gene3D" id="2.40.50.100">
    <property type="match status" value="2"/>
</dbReference>
<reference evidence="8 9" key="2">
    <citation type="submission" date="2020-06" db="EMBL/GenBank/DDBJ databases">
        <title>Ramlibacter rhizophilus sp. nov., isolated from rhizosphere soil of national flower Mugunghwa from South Korea.</title>
        <authorList>
            <person name="Zheng-Fei Y."/>
            <person name="Huan T."/>
        </authorList>
    </citation>
    <scope>NUCLEOTIDE SEQUENCE [LARGE SCALE GENOMIC DNA]</scope>
    <source>
        <strain evidence="8 9">B156</strain>
    </source>
</reference>